<accession>A0A173RBU1</accession>
<dbReference type="AlphaFoldDB" id="A0A173RBU1"/>
<sequence length="91" mass="10398">MYANRKNLAALFGVTTQTVYRRVKGIEALIGERYNQYAILDNLVSVAVYADYEKYHTRLEDKNLKKYVPPFDMKAAGAYIFVDLNKGVSVL</sequence>
<gene>
    <name evidence="1" type="ORF">ERS852573_00356</name>
</gene>
<evidence type="ECO:0000313" key="1">
    <source>
        <dbReference type="EMBL" id="CUM75216.1"/>
    </source>
</evidence>
<dbReference type="Proteomes" id="UP000095597">
    <property type="component" value="Unassembled WGS sequence"/>
</dbReference>
<evidence type="ECO:0000313" key="2">
    <source>
        <dbReference type="Proteomes" id="UP000095597"/>
    </source>
</evidence>
<dbReference type="OrthoDB" id="2061829at2"/>
<protein>
    <submittedName>
        <fullName evidence="1">Uncharacterized protein</fullName>
    </submittedName>
</protein>
<organism evidence="1 2">
    <name type="scientific">Dorea longicatena</name>
    <dbReference type="NCBI Taxonomy" id="88431"/>
    <lineage>
        <taxon>Bacteria</taxon>
        <taxon>Bacillati</taxon>
        <taxon>Bacillota</taxon>
        <taxon>Clostridia</taxon>
        <taxon>Lachnospirales</taxon>
        <taxon>Lachnospiraceae</taxon>
        <taxon>Dorea</taxon>
    </lineage>
</organism>
<dbReference type="RefSeq" id="WP_055213379.1">
    <property type="nucleotide sequence ID" value="NZ_CYXO01000002.1"/>
</dbReference>
<dbReference type="EMBL" id="CYXO01000002">
    <property type="protein sequence ID" value="CUM75216.1"/>
    <property type="molecule type" value="Genomic_DNA"/>
</dbReference>
<proteinExistence type="predicted"/>
<name>A0A173RBU1_9FIRM</name>
<reference evidence="1 2" key="1">
    <citation type="submission" date="2015-09" db="EMBL/GenBank/DDBJ databases">
        <authorList>
            <consortium name="Pathogen Informatics"/>
        </authorList>
    </citation>
    <scope>NUCLEOTIDE SEQUENCE [LARGE SCALE GENOMIC DNA]</scope>
    <source>
        <strain evidence="1 2">2789STDY5834961</strain>
    </source>
</reference>